<protein>
    <recommendedName>
        <fullName evidence="3">Lipoprotein</fullName>
    </recommendedName>
</protein>
<keyword evidence="2" id="KW-1185">Reference proteome</keyword>
<evidence type="ECO:0000313" key="1">
    <source>
        <dbReference type="EMBL" id="MBO0609821.1"/>
    </source>
</evidence>
<dbReference type="RefSeq" id="WP_207275734.1">
    <property type="nucleotide sequence ID" value="NZ_JAFMPK010000044.1"/>
</dbReference>
<accession>A0ABS3I9W2</accession>
<organism evidence="1 2">
    <name type="scientific">Myceligenerans salitolerans</name>
    <dbReference type="NCBI Taxonomy" id="1230528"/>
    <lineage>
        <taxon>Bacteria</taxon>
        <taxon>Bacillati</taxon>
        <taxon>Actinomycetota</taxon>
        <taxon>Actinomycetes</taxon>
        <taxon>Micrococcales</taxon>
        <taxon>Promicromonosporaceae</taxon>
        <taxon>Myceligenerans</taxon>
    </lineage>
</organism>
<proteinExistence type="predicted"/>
<gene>
    <name evidence="1" type="ORF">J0911_12375</name>
</gene>
<reference evidence="2" key="2">
    <citation type="submission" date="2023-07" db="EMBL/GenBank/DDBJ databases">
        <title>Myceligenerans salitolerans sp. nov., a halotolerant actinomycete isolated from a salt lake in Xinjiang, China.</title>
        <authorList>
            <person name="Guan T."/>
        </authorList>
    </citation>
    <scope>NUCLEOTIDE SEQUENCE [LARGE SCALE GENOMIC DNA]</scope>
    <source>
        <strain evidence="2">XHU 5031</strain>
    </source>
</reference>
<name>A0ABS3I9W2_9MICO</name>
<sequence>MLVAATLLSGCGAGGPVGERHGPVPDDVAGHLVATLRQARLDYAERVVEIEVANSSDTDLVLLGGELESESFGVSTETTTRPFRTETLAVGGRRGFYVRLGEATCPSGRTGRTGSAAELRATVTVAVGSRSDHGEPTTVEVPVSDSGGHLARNLAQDCAGAAVASGVTLAQGPALRTERRDGETVAVLTLTAEPVAGGPDVRITRIDGSTLIDPVGGGAWRGRALAGQDEGVLELALVPTRCDHHAVSEDKRGTYLPVHADVDGIPQHVVHVPMPDAAKRDLFEYIADYCAWP</sequence>
<evidence type="ECO:0000313" key="2">
    <source>
        <dbReference type="Proteomes" id="UP000664617"/>
    </source>
</evidence>
<reference evidence="1 2" key="1">
    <citation type="submission" date="2021-03" db="EMBL/GenBank/DDBJ databases">
        <authorList>
            <person name="Xin L."/>
        </authorList>
    </citation>
    <scope>NUCLEOTIDE SEQUENCE [LARGE SCALE GENOMIC DNA]</scope>
    <source>
        <strain evidence="1 2">XHU 5031</strain>
    </source>
</reference>
<dbReference type="Proteomes" id="UP000664617">
    <property type="component" value="Unassembled WGS sequence"/>
</dbReference>
<evidence type="ECO:0008006" key="3">
    <source>
        <dbReference type="Google" id="ProtNLM"/>
    </source>
</evidence>
<comment type="caution">
    <text evidence="1">The sequence shown here is derived from an EMBL/GenBank/DDBJ whole genome shotgun (WGS) entry which is preliminary data.</text>
</comment>
<dbReference type="EMBL" id="JAFMPK010000044">
    <property type="protein sequence ID" value="MBO0609821.1"/>
    <property type="molecule type" value="Genomic_DNA"/>
</dbReference>